<keyword evidence="2" id="KW-0678">Repressor</keyword>
<protein>
    <submittedName>
        <fullName evidence="7">Putative LysR-family regulatory protein</fullName>
    </submittedName>
</protein>
<comment type="similarity">
    <text evidence="1">Belongs to the LysR transcriptional regulatory family.</text>
</comment>
<dbReference type="CDD" id="cd08449">
    <property type="entry name" value="PBP2_XapR"/>
    <property type="match status" value="1"/>
</dbReference>
<name>A0A0E1NR01_YERPA</name>
<dbReference type="Pfam" id="PF00126">
    <property type="entry name" value="HTH_1"/>
    <property type="match status" value="1"/>
</dbReference>
<evidence type="ECO:0000256" key="1">
    <source>
        <dbReference type="ARBA" id="ARBA00009437"/>
    </source>
</evidence>
<dbReference type="NCBIfam" id="NF007439">
    <property type="entry name" value="PRK09986.1"/>
    <property type="match status" value="1"/>
</dbReference>
<dbReference type="RefSeq" id="WP_002214199.1">
    <property type="nucleotide sequence ID" value="NC_008150.1"/>
</dbReference>
<dbReference type="Gene3D" id="3.40.190.10">
    <property type="entry name" value="Periplasmic binding protein-like II"/>
    <property type="match status" value="2"/>
</dbReference>
<keyword evidence="5" id="KW-0804">Transcription</keyword>
<evidence type="ECO:0000256" key="2">
    <source>
        <dbReference type="ARBA" id="ARBA00022491"/>
    </source>
</evidence>
<dbReference type="Pfam" id="PF03466">
    <property type="entry name" value="LysR_substrate"/>
    <property type="match status" value="1"/>
</dbReference>
<evidence type="ECO:0000313" key="7">
    <source>
        <dbReference type="EMBL" id="ABG13044.1"/>
    </source>
</evidence>
<dbReference type="InterPro" id="IPR037409">
    <property type="entry name" value="XapR_PBP2"/>
</dbReference>
<dbReference type="PANTHER" id="PTHR30346">
    <property type="entry name" value="TRANSCRIPTIONAL DUAL REGULATOR HCAR-RELATED"/>
    <property type="match status" value="1"/>
</dbReference>
<dbReference type="KEGG" id="ypa:YPA_1077"/>
<dbReference type="Gene3D" id="1.10.10.10">
    <property type="entry name" value="Winged helix-like DNA-binding domain superfamily/Winged helix DNA-binding domain"/>
    <property type="match status" value="1"/>
</dbReference>
<dbReference type="SUPFAM" id="SSF46785">
    <property type="entry name" value="Winged helix' DNA-binding domain"/>
    <property type="match status" value="1"/>
</dbReference>
<evidence type="ECO:0000313" key="8">
    <source>
        <dbReference type="Proteomes" id="UP000001971"/>
    </source>
</evidence>
<dbReference type="InterPro" id="IPR000847">
    <property type="entry name" value="LysR_HTH_N"/>
</dbReference>
<dbReference type="PANTHER" id="PTHR30346:SF27">
    <property type="entry name" value="HTH-TYPE TRANSCRIPTIONAL REGULATOR XAPR"/>
    <property type="match status" value="1"/>
</dbReference>
<dbReference type="HOGENOM" id="CLU_039613_6_4_6"/>
<dbReference type="InterPro" id="IPR005119">
    <property type="entry name" value="LysR_subst-bd"/>
</dbReference>
<keyword evidence="3" id="KW-0805">Transcription regulation</keyword>
<dbReference type="InterPro" id="IPR036388">
    <property type="entry name" value="WH-like_DNA-bd_sf"/>
</dbReference>
<keyword evidence="4" id="KW-0238">DNA-binding</keyword>
<reference evidence="7 8" key="1">
    <citation type="journal article" date="2006" name="J. Bacteriol.">
        <title>Complete genome sequence of Yersinia pestis strains Antiqua and Nepal516: evidence of gene reduction in an emerging pathogen.</title>
        <authorList>
            <person name="Chain P.S."/>
            <person name="Hu P."/>
            <person name="Malfatti S.A."/>
            <person name="Radnedge L."/>
            <person name="Larimer F."/>
            <person name="Vergez L.M."/>
            <person name="Worsham P."/>
            <person name="Chu M.C."/>
            <person name="Andersen G.L."/>
        </authorList>
    </citation>
    <scope>NUCLEOTIDE SEQUENCE [LARGE SCALE GENOMIC DNA]</scope>
    <source>
        <strain evidence="7 8">Antiqua</strain>
    </source>
</reference>
<organism evidence="7 8">
    <name type="scientific">Yersinia pestis bv. Antiqua (strain Antiqua)</name>
    <dbReference type="NCBI Taxonomy" id="360102"/>
    <lineage>
        <taxon>Bacteria</taxon>
        <taxon>Pseudomonadati</taxon>
        <taxon>Pseudomonadota</taxon>
        <taxon>Gammaproteobacteria</taxon>
        <taxon>Enterobacterales</taxon>
        <taxon>Yersiniaceae</taxon>
        <taxon>Yersinia</taxon>
    </lineage>
</organism>
<dbReference type="PRINTS" id="PR00039">
    <property type="entry name" value="HTHLYSR"/>
</dbReference>
<dbReference type="GO" id="GO:0003677">
    <property type="term" value="F:DNA binding"/>
    <property type="evidence" value="ECO:0007669"/>
    <property type="project" value="UniProtKB-KW"/>
</dbReference>
<dbReference type="EMBL" id="CP000308">
    <property type="protein sequence ID" value="ABG13044.1"/>
    <property type="molecule type" value="Genomic_DNA"/>
</dbReference>
<dbReference type="FunFam" id="1.10.10.10:FF:000001">
    <property type="entry name" value="LysR family transcriptional regulator"/>
    <property type="match status" value="1"/>
</dbReference>
<dbReference type="Proteomes" id="UP000001971">
    <property type="component" value="Chromosome"/>
</dbReference>
<dbReference type="GeneID" id="57977308"/>
<evidence type="ECO:0000256" key="3">
    <source>
        <dbReference type="ARBA" id="ARBA00023015"/>
    </source>
</evidence>
<accession>A0A0E1NR01</accession>
<dbReference type="SUPFAM" id="SSF53850">
    <property type="entry name" value="Periplasmic binding protein-like II"/>
    <property type="match status" value="1"/>
</dbReference>
<sequence length="297" mass="33866">MQKLLFSGRINLKMIRYFLAVSDELHFGKAAERLHISQPPLSLQIKELEDALGFPLFIRDSRNVVLTLAGEMMKAEMKDVFDNIENSLSRVSYIARHEQTHLNIGIIGSALWHQLLEKFKHYKTVNPKTTWSLHELPPSKQYEALLNKKLDIGFWRCADLEQNPALIYRRVEKQRVAVAVSNESLLVNKKILTLKDLSGQTLIFLTFNHSGYSKNLYNSCLNAGCTPQAIYQFDEPQTQLAFVNSNLGIALVPESMQEIPWPNIKFIPLKEDLSADLFAVYHPDSVTPALNKLLALF</sequence>
<proteinExistence type="inferred from homology"/>
<evidence type="ECO:0000256" key="4">
    <source>
        <dbReference type="ARBA" id="ARBA00023125"/>
    </source>
</evidence>
<dbReference type="InterPro" id="IPR036390">
    <property type="entry name" value="WH_DNA-bd_sf"/>
</dbReference>
<dbReference type="GO" id="GO:0032993">
    <property type="term" value="C:protein-DNA complex"/>
    <property type="evidence" value="ECO:0007669"/>
    <property type="project" value="TreeGrafter"/>
</dbReference>
<feature type="domain" description="HTH lysR-type" evidence="6">
    <location>
        <begin position="10"/>
        <end position="67"/>
    </location>
</feature>
<dbReference type="AlphaFoldDB" id="A0A0E1NR01"/>
<dbReference type="PATRIC" id="fig|360102.15.peg.4150"/>
<dbReference type="GO" id="GO:0003700">
    <property type="term" value="F:DNA-binding transcription factor activity"/>
    <property type="evidence" value="ECO:0007669"/>
    <property type="project" value="InterPro"/>
</dbReference>
<dbReference type="PROSITE" id="PS50931">
    <property type="entry name" value="HTH_LYSR"/>
    <property type="match status" value="1"/>
</dbReference>
<evidence type="ECO:0000256" key="5">
    <source>
        <dbReference type="ARBA" id="ARBA00023163"/>
    </source>
</evidence>
<evidence type="ECO:0000259" key="6">
    <source>
        <dbReference type="PROSITE" id="PS50931"/>
    </source>
</evidence>
<gene>
    <name evidence="7" type="ordered locus">YPA_1077</name>
</gene>